<evidence type="ECO:0000256" key="3">
    <source>
        <dbReference type="ARBA" id="ARBA00022737"/>
    </source>
</evidence>
<feature type="domain" description="LRRCT" evidence="6">
    <location>
        <begin position="233"/>
        <end position="292"/>
    </location>
</feature>
<dbReference type="InterPro" id="IPR032675">
    <property type="entry name" value="LRR_dom_sf"/>
</dbReference>
<dbReference type="PROSITE" id="PS51450">
    <property type="entry name" value="LRR"/>
    <property type="match status" value="2"/>
</dbReference>
<evidence type="ECO:0000256" key="4">
    <source>
        <dbReference type="SAM" id="Phobius"/>
    </source>
</evidence>
<keyword evidence="4" id="KW-1133">Transmembrane helix</keyword>
<dbReference type="RefSeq" id="XP_023358549.1">
    <property type="nucleotide sequence ID" value="XM_023502781.2"/>
</dbReference>
<dbReference type="GO" id="GO:0005886">
    <property type="term" value="C:plasma membrane"/>
    <property type="evidence" value="ECO:0007669"/>
    <property type="project" value="TreeGrafter"/>
</dbReference>
<dbReference type="Pfam" id="PF13855">
    <property type="entry name" value="LRR_8"/>
    <property type="match status" value="1"/>
</dbReference>
<dbReference type="InParanoid" id="G3VTH2"/>
<dbReference type="InterPro" id="IPR000483">
    <property type="entry name" value="Cys-rich_flank_reg_C"/>
</dbReference>
<dbReference type="GeneID" id="100915092"/>
<dbReference type="InterPro" id="IPR001611">
    <property type="entry name" value="Leu-rich_rpt"/>
</dbReference>
<dbReference type="CTD" id="2811"/>
<gene>
    <name evidence="7" type="primary">GP1BA</name>
</gene>
<dbReference type="InterPro" id="IPR003591">
    <property type="entry name" value="Leu-rich_rpt_typical-subtyp"/>
</dbReference>
<accession>G3VTH2</accession>
<keyword evidence="4" id="KW-0812">Transmembrane</keyword>
<dbReference type="STRING" id="9305.ENSSHAP00000006477"/>
<keyword evidence="1" id="KW-0433">Leucine-rich repeat</keyword>
<dbReference type="OrthoDB" id="676979at2759"/>
<dbReference type="Proteomes" id="UP000007648">
    <property type="component" value="Unassembled WGS sequence"/>
</dbReference>
<name>G3VTH2_SARHA</name>
<feature type="signal peptide" evidence="5">
    <location>
        <begin position="1"/>
        <end position="28"/>
    </location>
</feature>
<dbReference type="KEGG" id="shr:100915092"/>
<dbReference type="Ensembl" id="ENSSHAT00000006533.2">
    <property type="protein sequence ID" value="ENSSHAP00000006477.1"/>
    <property type="gene ID" value="ENSSHAG00000005637.2"/>
</dbReference>
<feature type="chain" id="PRO_5003457836" evidence="5">
    <location>
        <begin position="29"/>
        <end position="706"/>
    </location>
</feature>
<reference evidence="7" key="2">
    <citation type="submission" date="2025-08" db="UniProtKB">
        <authorList>
            <consortium name="Ensembl"/>
        </authorList>
    </citation>
    <scope>IDENTIFICATION</scope>
</reference>
<dbReference type="PANTHER" id="PTHR24369:SF157">
    <property type="entry name" value="LRRCT DOMAIN-CONTAINING PROTEIN"/>
    <property type="match status" value="1"/>
</dbReference>
<dbReference type="SUPFAM" id="SSF52058">
    <property type="entry name" value="L domain-like"/>
    <property type="match status" value="1"/>
</dbReference>
<dbReference type="Gene3D" id="3.80.10.10">
    <property type="entry name" value="Ribonuclease Inhibitor"/>
    <property type="match status" value="1"/>
</dbReference>
<reference evidence="7 8" key="1">
    <citation type="journal article" date="2011" name="Proc. Natl. Acad. Sci. U.S.A.">
        <title>Genetic diversity and population structure of the endangered marsupial Sarcophilus harrisii (Tasmanian devil).</title>
        <authorList>
            <person name="Miller W."/>
            <person name="Hayes V.M."/>
            <person name="Ratan A."/>
            <person name="Petersen D.C."/>
            <person name="Wittekindt N.E."/>
            <person name="Miller J."/>
            <person name="Walenz B."/>
            <person name="Knight J."/>
            <person name="Qi J."/>
            <person name="Zhao F."/>
            <person name="Wang Q."/>
            <person name="Bedoya-Reina O.C."/>
            <person name="Katiyar N."/>
            <person name="Tomsho L.P."/>
            <person name="Kasson L.M."/>
            <person name="Hardie R.A."/>
            <person name="Woodbridge P."/>
            <person name="Tindall E.A."/>
            <person name="Bertelsen M.F."/>
            <person name="Dixon D."/>
            <person name="Pyecroft S."/>
            <person name="Helgen K.M."/>
            <person name="Lesk A.M."/>
            <person name="Pringle T.H."/>
            <person name="Patterson N."/>
            <person name="Zhang Y."/>
            <person name="Kreiss A."/>
            <person name="Woods G.M."/>
            <person name="Jones M.E."/>
            <person name="Schuster S.C."/>
        </authorList>
    </citation>
    <scope>NUCLEOTIDE SEQUENCE [LARGE SCALE GENOMIC DNA]</scope>
</reference>
<feature type="transmembrane region" description="Helical" evidence="4">
    <location>
        <begin position="587"/>
        <end position="609"/>
    </location>
</feature>
<keyword evidence="3" id="KW-0677">Repeat</keyword>
<dbReference type="GeneTree" id="ENSGT00940000163073"/>
<evidence type="ECO:0000259" key="6">
    <source>
        <dbReference type="SMART" id="SM00082"/>
    </source>
</evidence>
<dbReference type="AlphaFoldDB" id="G3VTH2"/>
<reference evidence="7" key="3">
    <citation type="submission" date="2025-09" db="UniProtKB">
        <authorList>
            <consortium name="Ensembl"/>
        </authorList>
    </citation>
    <scope>IDENTIFICATION</scope>
</reference>
<dbReference type="SMART" id="SM00369">
    <property type="entry name" value="LRR_TYP"/>
    <property type="match status" value="5"/>
</dbReference>
<keyword evidence="2 5" id="KW-0732">Signal</keyword>
<protein>
    <submittedName>
        <fullName evidence="7">Glycoprotein Ib platelet subunit alpha</fullName>
    </submittedName>
</protein>
<keyword evidence="8" id="KW-1185">Reference proteome</keyword>
<dbReference type="OMA" id="NPDFCCL"/>
<sequence length="706" mass="77985">MNWRCSWKMDPVLLLVLLFLLLLGPSHSQSPCETQKGASKMETNCESLGLKSVPLKLSPDTAILFLQNNGLKSFSTSSLSFLTQLTELYIAKNNMSVLIADGKLPLLSILDLSDNCLKTLPSLGHFLPSLTSLDLSRNALESLSPGLLAGLNSLENLYLGGNKLRSLPPDFLKAAFKLQKLDLAKNRLEHLSVDLLADLGNLNTLFLQDNQLSVLPFGFFKDHLLPYVFLHSNPWNCNCELQYLRHWLLENQGNVYLWKEGVDVKVMTPDVKSVQCEVPKGTPVYSFSANCPITGDEDYDSYYGQDEVTVQGVLNSETTTIPTTISLEHSTVLSSSKLTTTELTTFPITPEKNTFPTTRKSIIFLNSPETTGLPTMSELTRFLNSEVTTFHITPENTILPTTQGVVTFLNSSETTTMFPTMPKLTRFLISPKGTTLQLTPENAIFPPTRSTIFPNSPETTQFPTMPKLTRLLISPEATTLQITPEPTAFSENLETTRFQTSPETTTFPVTAETTMLQITSEFVTFPIIDSIVDPSMSVTPPSLFSTLILPKSNILPPNEAVTLGSLGDPSNSSSPISISCCLLSLRFYIFGTAWVLVSSIVLILFLALAQPPLHLLRTRTFMEDIPNPRATVHLELPKGKEVIVHRAWLLFLGGSIPSFRTRLFLWVRSNGRVGPLTLKRKPSAISLGRGEDLLGSVSIRYSGHSL</sequence>
<dbReference type="SMART" id="SM00082">
    <property type="entry name" value="LRRCT"/>
    <property type="match status" value="1"/>
</dbReference>
<organism evidence="7 8">
    <name type="scientific">Sarcophilus harrisii</name>
    <name type="common">Tasmanian devil</name>
    <name type="synonym">Sarcophilus laniarius</name>
    <dbReference type="NCBI Taxonomy" id="9305"/>
    <lineage>
        <taxon>Eukaryota</taxon>
        <taxon>Metazoa</taxon>
        <taxon>Chordata</taxon>
        <taxon>Craniata</taxon>
        <taxon>Vertebrata</taxon>
        <taxon>Euteleostomi</taxon>
        <taxon>Mammalia</taxon>
        <taxon>Metatheria</taxon>
        <taxon>Dasyuromorphia</taxon>
        <taxon>Dasyuridae</taxon>
        <taxon>Sarcophilus</taxon>
    </lineage>
</organism>
<dbReference type="PANTHER" id="PTHR24369">
    <property type="entry name" value="ANTIGEN BSP, PUTATIVE-RELATED"/>
    <property type="match status" value="1"/>
</dbReference>
<evidence type="ECO:0000256" key="1">
    <source>
        <dbReference type="ARBA" id="ARBA00022614"/>
    </source>
</evidence>
<dbReference type="FunCoup" id="G3VTH2">
    <property type="interactions" value="145"/>
</dbReference>
<dbReference type="InterPro" id="IPR050541">
    <property type="entry name" value="LRR_TM_domain-containing"/>
</dbReference>
<keyword evidence="4" id="KW-0472">Membrane</keyword>
<evidence type="ECO:0000256" key="5">
    <source>
        <dbReference type="SAM" id="SignalP"/>
    </source>
</evidence>
<evidence type="ECO:0000256" key="2">
    <source>
        <dbReference type="ARBA" id="ARBA00022729"/>
    </source>
</evidence>
<dbReference type="eggNOG" id="KOG0619">
    <property type="taxonomic scope" value="Eukaryota"/>
</dbReference>
<evidence type="ECO:0000313" key="7">
    <source>
        <dbReference type="Ensembl" id="ENSSHAP00000006477.1"/>
    </source>
</evidence>
<proteinExistence type="predicted"/>
<evidence type="ECO:0000313" key="8">
    <source>
        <dbReference type="Proteomes" id="UP000007648"/>
    </source>
</evidence>